<evidence type="ECO:0000256" key="1">
    <source>
        <dbReference type="ARBA" id="ARBA00022679"/>
    </source>
</evidence>
<dbReference type="EMBL" id="AUZY01009137">
    <property type="protein sequence ID" value="EQD43365.1"/>
    <property type="molecule type" value="Genomic_DNA"/>
</dbReference>
<dbReference type="GO" id="GO:0050518">
    <property type="term" value="F:2-C-methyl-D-erythritol 4-phosphate cytidylyltransferase activity"/>
    <property type="evidence" value="ECO:0007669"/>
    <property type="project" value="TreeGrafter"/>
</dbReference>
<proteinExistence type="predicted"/>
<name>T1AMS9_9ZZZZ</name>
<dbReference type="AlphaFoldDB" id="T1AMS9"/>
<sequence>MRAGLGAMEEVDIVVVHDAARPWASRTLFESVVAAVEAGADAAVPGLSITDTVKRVSVEGAVTVVRATEARDELVTVQTPQAFRYTALVRAHGAGGRATDDAALVERLGGRVVVVPGDEANVKITRPEDLRAAHRAGGVV</sequence>
<dbReference type="SUPFAM" id="SSF53448">
    <property type="entry name" value="Nucleotide-diphospho-sugar transferases"/>
    <property type="match status" value="1"/>
</dbReference>
<accession>T1AMS9</accession>
<dbReference type="InterPro" id="IPR050088">
    <property type="entry name" value="IspD/TarI_cytidylyltransf_bact"/>
</dbReference>
<dbReference type="InterPro" id="IPR029044">
    <property type="entry name" value="Nucleotide-diphossugar_trans"/>
</dbReference>
<dbReference type="InterPro" id="IPR034683">
    <property type="entry name" value="IspD/TarI"/>
</dbReference>
<organism evidence="3">
    <name type="scientific">mine drainage metagenome</name>
    <dbReference type="NCBI Taxonomy" id="410659"/>
    <lineage>
        <taxon>unclassified sequences</taxon>
        <taxon>metagenomes</taxon>
        <taxon>ecological metagenomes</taxon>
    </lineage>
</organism>
<reference evidence="3" key="1">
    <citation type="submission" date="2013-08" db="EMBL/GenBank/DDBJ databases">
        <authorList>
            <person name="Mendez C."/>
            <person name="Richter M."/>
            <person name="Ferrer M."/>
            <person name="Sanchez J."/>
        </authorList>
    </citation>
    <scope>NUCLEOTIDE SEQUENCE</scope>
</reference>
<dbReference type="InterPro" id="IPR018294">
    <property type="entry name" value="ISPD_synthase_CS"/>
</dbReference>
<dbReference type="Pfam" id="PF01128">
    <property type="entry name" value="IspD"/>
    <property type="match status" value="1"/>
</dbReference>
<protein>
    <submittedName>
        <fullName evidence="3">4-diphosphocytidyl-2C-methyl-D-erythritol synthase domain protein</fullName>
    </submittedName>
</protein>
<dbReference type="Gene3D" id="3.90.550.10">
    <property type="entry name" value="Spore Coat Polysaccharide Biosynthesis Protein SpsA, Chain A"/>
    <property type="match status" value="1"/>
</dbReference>
<dbReference type="PANTHER" id="PTHR32125:SF4">
    <property type="entry name" value="2-C-METHYL-D-ERYTHRITOL 4-PHOSPHATE CYTIDYLYLTRANSFERASE, CHLOROPLASTIC"/>
    <property type="match status" value="1"/>
</dbReference>
<dbReference type="GO" id="GO:0008299">
    <property type="term" value="P:isoprenoid biosynthetic process"/>
    <property type="evidence" value="ECO:0007669"/>
    <property type="project" value="InterPro"/>
</dbReference>
<evidence type="ECO:0000256" key="2">
    <source>
        <dbReference type="ARBA" id="ARBA00022695"/>
    </source>
</evidence>
<keyword evidence="2" id="KW-0548">Nucleotidyltransferase</keyword>
<gene>
    <name evidence="3" type="ORF">B1B_13861</name>
</gene>
<dbReference type="PANTHER" id="PTHR32125">
    <property type="entry name" value="2-C-METHYL-D-ERYTHRITOL 4-PHOSPHATE CYTIDYLYLTRANSFERASE, CHLOROPLASTIC"/>
    <property type="match status" value="1"/>
</dbReference>
<keyword evidence="1" id="KW-0808">Transferase</keyword>
<evidence type="ECO:0000313" key="3">
    <source>
        <dbReference type="EMBL" id="EQD43365.1"/>
    </source>
</evidence>
<reference evidence="3" key="2">
    <citation type="journal article" date="2014" name="ISME J.">
        <title>Microbial stratification in low pH oxic and suboxic macroscopic growths along an acid mine drainage.</title>
        <authorList>
            <person name="Mendez-Garcia C."/>
            <person name="Mesa V."/>
            <person name="Sprenger R.R."/>
            <person name="Richter M."/>
            <person name="Diez M.S."/>
            <person name="Solano J."/>
            <person name="Bargiela R."/>
            <person name="Golyshina O.V."/>
            <person name="Manteca A."/>
            <person name="Ramos J.L."/>
            <person name="Gallego J.R."/>
            <person name="Llorente I."/>
            <person name="Martins Dos Santos V.A."/>
            <person name="Jensen O.N."/>
            <person name="Pelaez A.I."/>
            <person name="Sanchez J."/>
            <person name="Ferrer M."/>
        </authorList>
    </citation>
    <scope>NUCLEOTIDE SEQUENCE</scope>
</reference>
<dbReference type="PROSITE" id="PS01295">
    <property type="entry name" value="ISPD"/>
    <property type="match status" value="1"/>
</dbReference>
<comment type="caution">
    <text evidence="3">The sequence shown here is derived from an EMBL/GenBank/DDBJ whole genome shotgun (WGS) entry which is preliminary data.</text>
</comment>